<gene>
    <name evidence="2" type="ORF">L596_014125</name>
</gene>
<dbReference type="EMBL" id="AZBU02000004">
    <property type="protein sequence ID" value="TKR79985.1"/>
    <property type="molecule type" value="Genomic_DNA"/>
</dbReference>
<sequence length="83" mass="9733">MLMIIFLLNSKFLNTLTIRDSTKKQRPVLFSHLPTPQNVFLFPQRNALFAKVFREVLQRHDQMPGRAILLSAVVSPRFYKDKC</sequence>
<evidence type="ECO:0000256" key="1">
    <source>
        <dbReference type="SAM" id="SignalP"/>
    </source>
</evidence>
<evidence type="ECO:0000313" key="3">
    <source>
        <dbReference type="Proteomes" id="UP000298663"/>
    </source>
</evidence>
<dbReference type="AlphaFoldDB" id="A0A4V6A2N4"/>
<proteinExistence type="predicted"/>
<evidence type="ECO:0000313" key="2">
    <source>
        <dbReference type="EMBL" id="TKR79985.1"/>
    </source>
</evidence>
<reference evidence="2 3" key="1">
    <citation type="journal article" date="2015" name="Genome Biol.">
        <title>Comparative genomics of Steinernema reveals deeply conserved gene regulatory networks.</title>
        <authorList>
            <person name="Dillman A.R."/>
            <person name="Macchietto M."/>
            <person name="Porter C.F."/>
            <person name="Rogers A."/>
            <person name="Williams B."/>
            <person name="Antoshechkin I."/>
            <person name="Lee M.M."/>
            <person name="Goodwin Z."/>
            <person name="Lu X."/>
            <person name="Lewis E.E."/>
            <person name="Goodrich-Blair H."/>
            <person name="Stock S.P."/>
            <person name="Adams B.J."/>
            <person name="Sternberg P.W."/>
            <person name="Mortazavi A."/>
        </authorList>
    </citation>
    <scope>NUCLEOTIDE SEQUENCE [LARGE SCALE GENOMIC DNA]</scope>
    <source>
        <strain evidence="2 3">ALL</strain>
    </source>
</reference>
<keyword evidence="1" id="KW-0732">Signal</keyword>
<accession>A0A4V6A2N4</accession>
<feature type="chain" id="PRO_5020415561" evidence="1">
    <location>
        <begin position="18"/>
        <end position="83"/>
    </location>
</feature>
<organism evidence="2 3">
    <name type="scientific">Steinernema carpocapsae</name>
    <name type="common">Entomopathogenic nematode</name>
    <dbReference type="NCBI Taxonomy" id="34508"/>
    <lineage>
        <taxon>Eukaryota</taxon>
        <taxon>Metazoa</taxon>
        <taxon>Ecdysozoa</taxon>
        <taxon>Nematoda</taxon>
        <taxon>Chromadorea</taxon>
        <taxon>Rhabditida</taxon>
        <taxon>Tylenchina</taxon>
        <taxon>Panagrolaimomorpha</taxon>
        <taxon>Strongyloidoidea</taxon>
        <taxon>Steinernematidae</taxon>
        <taxon>Steinernema</taxon>
    </lineage>
</organism>
<dbReference type="Proteomes" id="UP000298663">
    <property type="component" value="Unassembled WGS sequence"/>
</dbReference>
<protein>
    <submittedName>
        <fullName evidence="2">Uncharacterized protein</fullName>
    </submittedName>
</protein>
<feature type="signal peptide" evidence="1">
    <location>
        <begin position="1"/>
        <end position="17"/>
    </location>
</feature>
<name>A0A4V6A2N4_STECR</name>
<keyword evidence="3" id="KW-1185">Reference proteome</keyword>
<reference evidence="2 3" key="2">
    <citation type="journal article" date="2019" name="G3 (Bethesda)">
        <title>Hybrid Assembly of the Genome of the Entomopathogenic Nematode Steinernema carpocapsae Identifies the X-Chromosome.</title>
        <authorList>
            <person name="Serra L."/>
            <person name="Macchietto M."/>
            <person name="Macias-Munoz A."/>
            <person name="McGill C.J."/>
            <person name="Rodriguez I.M."/>
            <person name="Rodriguez B."/>
            <person name="Murad R."/>
            <person name="Mortazavi A."/>
        </authorList>
    </citation>
    <scope>NUCLEOTIDE SEQUENCE [LARGE SCALE GENOMIC DNA]</scope>
    <source>
        <strain evidence="2 3">ALL</strain>
    </source>
</reference>
<comment type="caution">
    <text evidence="2">The sequence shown here is derived from an EMBL/GenBank/DDBJ whole genome shotgun (WGS) entry which is preliminary data.</text>
</comment>